<evidence type="ECO:0000256" key="13">
    <source>
        <dbReference type="PIRSR" id="PIRSR018250-3"/>
    </source>
</evidence>
<evidence type="ECO:0000313" key="16">
    <source>
        <dbReference type="EMBL" id="SDG68958.1"/>
    </source>
</evidence>
<dbReference type="PANTHER" id="PTHR11133">
    <property type="entry name" value="SACCHAROPINE DEHYDROGENASE"/>
    <property type="match status" value="1"/>
</dbReference>
<dbReference type="GO" id="GO:0019878">
    <property type="term" value="P:lysine biosynthetic process via aminoadipic acid"/>
    <property type="evidence" value="ECO:0007669"/>
    <property type="project" value="UniProtKB-UniPathway"/>
</dbReference>
<dbReference type="SMART" id="SM01003">
    <property type="entry name" value="AlaDh_PNT_N"/>
    <property type="match status" value="1"/>
</dbReference>
<feature type="binding site" evidence="13">
    <location>
        <begin position="303"/>
        <end position="306"/>
    </location>
    <ligand>
        <name>NAD(+)</name>
        <dbReference type="ChEBI" id="CHEBI:57540"/>
    </ligand>
</feature>
<dbReference type="EC" id="1.5.1.7" evidence="4"/>
<dbReference type="OrthoDB" id="502334at2"/>
<dbReference type="STRING" id="218672.SAMN04489759_110111"/>
<dbReference type="AlphaFoldDB" id="A0A1G7WAH8"/>
<evidence type="ECO:0000256" key="5">
    <source>
        <dbReference type="ARBA" id="ARBA00021221"/>
    </source>
</evidence>
<dbReference type="InterPro" id="IPR051168">
    <property type="entry name" value="AASS"/>
</dbReference>
<dbReference type="CDD" id="cd12188">
    <property type="entry name" value="SDH"/>
    <property type="match status" value="1"/>
</dbReference>
<accession>A0A1G7WAH8</accession>
<feature type="binding site" evidence="13">
    <location>
        <position position="215"/>
    </location>
    <ligand>
        <name>NAD(+)</name>
        <dbReference type="ChEBI" id="CHEBI:57540"/>
    </ligand>
</feature>
<dbReference type="PIRSF" id="PIRSF018250">
    <property type="entry name" value="Saccharopine_DH_Lys"/>
    <property type="match status" value="1"/>
</dbReference>
<reference evidence="17" key="1">
    <citation type="submission" date="2016-10" db="EMBL/GenBank/DDBJ databases">
        <authorList>
            <person name="Varghese N."/>
            <person name="Submissions S."/>
        </authorList>
    </citation>
    <scope>NUCLEOTIDE SEQUENCE [LARGE SCALE GENOMIC DNA]</scope>
    <source>
        <strain evidence="17">DSM 16477</strain>
    </source>
</reference>
<dbReference type="EMBL" id="FNBP01000010">
    <property type="protein sequence ID" value="SDG68958.1"/>
    <property type="molecule type" value="Genomic_DNA"/>
</dbReference>
<dbReference type="PANTHER" id="PTHR11133:SF23">
    <property type="entry name" value="SACCHAROPINE DEHYDROGENASE [NAD(+), L-LYSINE-FORMING]"/>
    <property type="match status" value="1"/>
</dbReference>
<dbReference type="Proteomes" id="UP000199399">
    <property type="component" value="Unassembled WGS sequence"/>
</dbReference>
<feature type="binding site" evidence="13">
    <location>
        <position position="127"/>
    </location>
    <ligand>
        <name>NAD(+)</name>
        <dbReference type="ChEBI" id="CHEBI:57540"/>
    </ligand>
</feature>
<evidence type="ECO:0000256" key="9">
    <source>
        <dbReference type="ARBA" id="ARBA00023157"/>
    </source>
</evidence>
<keyword evidence="9" id="KW-1015">Disulfide bond</keyword>
<organism evidence="16 17">
    <name type="scientific">Sulfitobacter delicatus</name>
    <dbReference type="NCBI Taxonomy" id="218672"/>
    <lineage>
        <taxon>Bacteria</taxon>
        <taxon>Pseudomonadati</taxon>
        <taxon>Pseudomonadota</taxon>
        <taxon>Alphaproteobacteria</taxon>
        <taxon>Rhodobacterales</taxon>
        <taxon>Roseobacteraceae</taxon>
        <taxon>Sulfitobacter</taxon>
    </lineage>
</organism>
<evidence type="ECO:0000313" key="17">
    <source>
        <dbReference type="Proteomes" id="UP000199399"/>
    </source>
</evidence>
<dbReference type="Gene3D" id="3.40.50.720">
    <property type="entry name" value="NAD(P)-binding Rossmann-like Domain"/>
    <property type="match status" value="2"/>
</dbReference>
<dbReference type="InterPro" id="IPR027281">
    <property type="entry name" value="Lys1"/>
</dbReference>
<comment type="catalytic activity">
    <reaction evidence="11">
        <text>L-saccharopine + NAD(+) + H2O = L-lysine + 2-oxoglutarate + NADH + H(+)</text>
        <dbReference type="Rhea" id="RHEA:12440"/>
        <dbReference type="ChEBI" id="CHEBI:15377"/>
        <dbReference type="ChEBI" id="CHEBI:15378"/>
        <dbReference type="ChEBI" id="CHEBI:16810"/>
        <dbReference type="ChEBI" id="CHEBI:32551"/>
        <dbReference type="ChEBI" id="CHEBI:57540"/>
        <dbReference type="ChEBI" id="CHEBI:57945"/>
        <dbReference type="ChEBI" id="CHEBI:57951"/>
        <dbReference type="EC" id="1.5.1.7"/>
    </reaction>
</comment>
<dbReference type="InterPro" id="IPR007886">
    <property type="entry name" value="AlaDH/PNT_N"/>
</dbReference>
<evidence type="ECO:0000256" key="11">
    <source>
        <dbReference type="ARBA" id="ARBA00047860"/>
    </source>
</evidence>
<dbReference type="SMART" id="SM01002">
    <property type="entry name" value="AlaDh_PNT_C"/>
    <property type="match status" value="1"/>
</dbReference>
<keyword evidence="7" id="KW-0560">Oxidoreductase</keyword>
<evidence type="ECO:0000256" key="6">
    <source>
        <dbReference type="ARBA" id="ARBA00022605"/>
    </source>
</evidence>
<comment type="pathway">
    <text evidence="1">Amino-acid biosynthesis; L-lysine biosynthesis via AAA pathway; L-lysine from L-alpha-aminoadipate (fungal route): step 3/3.</text>
</comment>
<dbReference type="RefSeq" id="WP_093743664.1">
    <property type="nucleotide sequence ID" value="NZ_FNBP01000010.1"/>
</dbReference>
<gene>
    <name evidence="16" type="ORF">SAMN04489759_110111</name>
</gene>
<sequence>MTHLWLRAEQRANETRTGLTPEGAAQLIAAGMKVSVEESDSRVLPTAAYKQAGCEIVPAHSWPDAPRDAVIFGLKELPEDGTPLPHTHIMFGHAYKGQASGQKLLQRFKAGGGTLLDLEYLTDDNGRRVAAFGYWAGFAGAAVAVKCRIAQLRGEVCGPVQPFPDAEALKAALAEELAEVDAAEDRALVIGALGRVGRGATDLCEAMGIPVTGWDMKETAHGGPFPEILDHAYFFNCILANAETPPFVRPDAPEADRALRVIGDIACDPDSAFNPVQVYDRATTWEAPALRVHEDPPLDVMAIDNLPSMLPLESSEDFAAQLLDTLLTLPERENPVWQRARDLYAEHVAKV</sequence>
<feature type="binding site" evidence="13">
    <location>
        <begin position="194"/>
        <end position="195"/>
    </location>
    <ligand>
        <name>NAD(+)</name>
        <dbReference type="ChEBI" id="CHEBI:57540"/>
    </ligand>
</feature>
<dbReference type="InterPro" id="IPR007698">
    <property type="entry name" value="AlaDH/PNT_NAD(H)-bd"/>
</dbReference>
<comment type="similarity">
    <text evidence="2">Belongs to the AlaDH/PNT family.</text>
</comment>
<evidence type="ECO:0000256" key="1">
    <source>
        <dbReference type="ARBA" id="ARBA00004884"/>
    </source>
</evidence>
<evidence type="ECO:0000256" key="7">
    <source>
        <dbReference type="ARBA" id="ARBA00023002"/>
    </source>
</evidence>
<evidence type="ECO:0000259" key="14">
    <source>
        <dbReference type="SMART" id="SM01002"/>
    </source>
</evidence>
<dbReference type="SUPFAM" id="SSF51735">
    <property type="entry name" value="NAD(P)-binding Rossmann-fold domains"/>
    <property type="match status" value="1"/>
</dbReference>
<feature type="domain" description="Alanine dehydrogenase/pyridine nucleotide transhydrogenase NAD(H)-binding" evidence="14">
    <location>
        <begin position="166"/>
        <end position="302"/>
    </location>
</feature>
<keyword evidence="6" id="KW-0028">Amino-acid biosynthesis</keyword>
<dbReference type="SUPFAM" id="SSF52283">
    <property type="entry name" value="Formate/glycerate dehydrogenase catalytic domain-like"/>
    <property type="match status" value="1"/>
</dbReference>
<feature type="binding site" evidence="13">
    <location>
        <position position="219"/>
    </location>
    <ligand>
        <name>NAD(+)</name>
        <dbReference type="ChEBI" id="CHEBI:57540"/>
    </ligand>
</feature>
<protein>
    <recommendedName>
        <fullName evidence="5">Saccharopine dehydrogenase [NAD(+), L-lysine-forming]</fullName>
        <ecNumber evidence="4">1.5.1.7</ecNumber>
    </recommendedName>
    <alternativeName>
        <fullName evidence="10">Lysine--2-oxoglutarate reductase</fullName>
    </alternativeName>
</protein>
<evidence type="ECO:0000256" key="2">
    <source>
        <dbReference type="ARBA" id="ARBA00005689"/>
    </source>
</evidence>
<feature type="active site" description="Proton acceptor" evidence="12">
    <location>
        <position position="75"/>
    </location>
</feature>
<evidence type="ECO:0000256" key="8">
    <source>
        <dbReference type="ARBA" id="ARBA00023027"/>
    </source>
</evidence>
<evidence type="ECO:0000256" key="10">
    <source>
        <dbReference type="ARBA" id="ARBA00033228"/>
    </source>
</evidence>
<evidence type="ECO:0000256" key="4">
    <source>
        <dbReference type="ARBA" id="ARBA00012847"/>
    </source>
</evidence>
<dbReference type="UniPathway" id="UPA00033">
    <property type="reaction ID" value="UER00034"/>
</dbReference>
<dbReference type="Pfam" id="PF05222">
    <property type="entry name" value="AlaDh_PNT_N"/>
    <property type="match status" value="1"/>
</dbReference>
<feature type="domain" description="Alanine dehydrogenase/pyridine nucleotide transhydrogenase N-terminal" evidence="15">
    <location>
        <begin position="5"/>
        <end position="139"/>
    </location>
</feature>
<dbReference type="GO" id="GO:0004754">
    <property type="term" value="F:saccharopine dehydrogenase (NAD+, L-lysine-forming) activity"/>
    <property type="evidence" value="ECO:0007669"/>
    <property type="project" value="UniProtKB-EC"/>
</dbReference>
<name>A0A1G7WAH8_9RHOB</name>
<evidence type="ECO:0000256" key="12">
    <source>
        <dbReference type="PIRSR" id="PIRSR018250-1"/>
    </source>
</evidence>
<dbReference type="InterPro" id="IPR036291">
    <property type="entry name" value="NAD(P)-bd_dom_sf"/>
</dbReference>
<comment type="subunit">
    <text evidence="3">Monomer.</text>
</comment>
<proteinExistence type="inferred from homology"/>
<dbReference type="GO" id="GO:0005737">
    <property type="term" value="C:cytoplasm"/>
    <property type="evidence" value="ECO:0007669"/>
    <property type="project" value="TreeGrafter"/>
</dbReference>
<evidence type="ECO:0000256" key="3">
    <source>
        <dbReference type="ARBA" id="ARBA00011245"/>
    </source>
</evidence>
<evidence type="ECO:0000259" key="15">
    <source>
        <dbReference type="SMART" id="SM01003"/>
    </source>
</evidence>
<keyword evidence="17" id="KW-1185">Reference proteome</keyword>
<feature type="active site" description="Proton donor" evidence="12">
    <location>
        <position position="93"/>
    </location>
</feature>
<keyword evidence="8 13" id="KW-0520">NAD</keyword>